<organism evidence="2 3">
    <name type="scientific">Thermus thermophilus (strain ATCC 27634 / DSM 579 / HB8)</name>
    <dbReference type="NCBI Taxonomy" id="300852"/>
    <lineage>
        <taxon>Bacteria</taxon>
        <taxon>Thermotogati</taxon>
        <taxon>Deinococcota</taxon>
        <taxon>Deinococci</taxon>
        <taxon>Thermales</taxon>
        <taxon>Thermaceae</taxon>
        <taxon>Thermus</taxon>
    </lineage>
</organism>
<evidence type="ECO:0000313" key="3">
    <source>
        <dbReference type="Proteomes" id="UP000000532"/>
    </source>
</evidence>
<geneLocation type="plasmid" evidence="2 3">
    <name>pTT27</name>
</geneLocation>
<dbReference type="EMBL" id="AP008227">
    <property type="protein sequence ID" value="BAD71836.1"/>
    <property type="molecule type" value="Genomic_DNA"/>
</dbReference>
<dbReference type="KEGG" id="ttj:TTHB040"/>
<dbReference type="Proteomes" id="UP000000532">
    <property type="component" value="Plasmid pTT27"/>
</dbReference>
<keyword evidence="2" id="KW-0614">Plasmid</keyword>
<feature type="signal peptide" evidence="1">
    <location>
        <begin position="1"/>
        <end position="16"/>
    </location>
</feature>
<protein>
    <recommendedName>
        <fullName evidence="4">YbjN domain-containing protein</fullName>
    </recommendedName>
</protein>
<name>Q53WC2_THET8</name>
<feature type="chain" id="PRO_5004249035" description="YbjN domain-containing protein" evidence="1">
    <location>
        <begin position="17"/>
        <end position="149"/>
    </location>
</feature>
<dbReference type="GeneID" id="3169260"/>
<keyword evidence="3" id="KW-1185">Reference proteome</keyword>
<dbReference type="InterPro" id="IPR019660">
    <property type="entry name" value="Put_sensory_transdc_reg_YbjN"/>
</dbReference>
<dbReference type="RefSeq" id="WP_011174341.1">
    <property type="nucleotide sequence ID" value="NC_006462.1"/>
</dbReference>
<keyword evidence="1" id="KW-0732">Signal</keyword>
<evidence type="ECO:0008006" key="4">
    <source>
        <dbReference type="Google" id="ProtNLM"/>
    </source>
</evidence>
<dbReference type="AlphaFoldDB" id="Q53WC2"/>
<dbReference type="PATRIC" id="fig|300852.9.peg.1984"/>
<dbReference type="Pfam" id="PF10722">
    <property type="entry name" value="YbjN"/>
    <property type="match status" value="1"/>
</dbReference>
<dbReference type="HOGENOM" id="CLU_120483_1_0_0"/>
<dbReference type="CDD" id="cd17511">
    <property type="entry name" value="YbjN_AmyR-like"/>
    <property type="match status" value="1"/>
</dbReference>
<sequence length="149" mass="16669">MARLFLLALILVPALAQGVRTGITPGEMEALLKAGSYRYERVEEGGRVYFHLRLAGLRAVLFLQDCREGSCESLLLYAGFSTDNPPSLERVNEWNREKRFSRAYLDEEGDPVLEADLDLAGGVADGAIRAFLDLFEENLRAFAAWIGWE</sequence>
<reference evidence="2 3" key="1">
    <citation type="submission" date="2004-11" db="EMBL/GenBank/DDBJ databases">
        <title>Complete genome sequence of Thermus thermophilus HB8.</title>
        <authorList>
            <person name="Masui R."/>
            <person name="Kurokawa K."/>
            <person name="Nakagawa N."/>
            <person name="Tokunaga F."/>
            <person name="Koyama Y."/>
            <person name="Shibata T."/>
            <person name="Oshima T."/>
            <person name="Yokoyama S."/>
            <person name="Yasunaga T."/>
            <person name="Kuramitsu S."/>
        </authorList>
    </citation>
    <scope>NUCLEOTIDE SEQUENCE [LARGE SCALE GENOMIC DNA]</scope>
    <source>
        <strain evidence="3">ATCC 27634 / DSM 579 / HB8</strain>
        <plasmid evidence="2 3">pTT27</plasmid>
    </source>
</reference>
<evidence type="ECO:0000313" key="2">
    <source>
        <dbReference type="EMBL" id="BAD71836.1"/>
    </source>
</evidence>
<gene>
    <name evidence="2" type="ordered locus">TTHB040</name>
</gene>
<dbReference type="EnsemblBacteria" id="BAD71836">
    <property type="protein sequence ID" value="BAD71836"/>
    <property type="gene ID" value="BAD71836"/>
</dbReference>
<accession>Q53WC2</accession>
<evidence type="ECO:0000256" key="1">
    <source>
        <dbReference type="SAM" id="SignalP"/>
    </source>
</evidence>
<proteinExistence type="predicted"/>